<accession>A0A1G1WQI9</accession>
<dbReference type="PANTHER" id="PTHR18895:SF74">
    <property type="entry name" value="MTRF1L RELEASE FACTOR GLUTAMINE METHYLTRANSFERASE"/>
    <property type="match status" value="1"/>
</dbReference>
<dbReference type="NCBIfam" id="TIGR00536">
    <property type="entry name" value="hemK_fam"/>
    <property type="match status" value="1"/>
</dbReference>
<dbReference type="GO" id="GO:0008276">
    <property type="term" value="F:protein methyltransferase activity"/>
    <property type="evidence" value="ECO:0007669"/>
    <property type="project" value="InterPro"/>
</dbReference>
<dbReference type="PANTHER" id="PTHR18895">
    <property type="entry name" value="HEMK METHYLTRANSFERASE"/>
    <property type="match status" value="1"/>
</dbReference>
<evidence type="ECO:0000313" key="6">
    <source>
        <dbReference type="EMBL" id="OGY29983.1"/>
    </source>
</evidence>
<proteinExistence type="predicted"/>
<organism evidence="6 7">
    <name type="scientific">Candidatus Woykebacteria bacterium RIFCSPHIGHO2_02_FULL_43_16b</name>
    <dbReference type="NCBI Taxonomy" id="1802601"/>
    <lineage>
        <taxon>Bacteria</taxon>
        <taxon>Candidatus Woykeibacteriota</taxon>
    </lineage>
</organism>
<dbReference type="Pfam" id="PF13847">
    <property type="entry name" value="Methyltransf_31"/>
    <property type="match status" value="1"/>
</dbReference>
<reference evidence="6 7" key="1">
    <citation type="journal article" date="2016" name="Nat. Commun.">
        <title>Thousands of microbial genomes shed light on interconnected biogeochemical processes in an aquifer system.</title>
        <authorList>
            <person name="Anantharaman K."/>
            <person name="Brown C.T."/>
            <person name="Hug L.A."/>
            <person name="Sharon I."/>
            <person name="Castelle C.J."/>
            <person name="Probst A.J."/>
            <person name="Thomas B.C."/>
            <person name="Singh A."/>
            <person name="Wilkins M.J."/>
            <person name="Karaoz U."/>
            <person name="Brodie E.L."/>
            <person name="Williams K.H."/>
            <person name="Hubbard S.S."/>
            <person name="Banfield J.F."/>
        </authorList>
    </citation>
    <scope>NUCLEOTIDE SEQUENCE [LARGE SCALE GENOMIC DNA]</scope>
</reference>
<protein>
    <submittedName>
        <fullName evidence="6">Protein-(Glutamine-N5) methyltransferase, release factor-specific</fullName>
    </submittedName>
</protein>
<sequence length="264" mass="29610">MKIKEILQNSPLPQAEIQILLSHVLEKDRSFLFANPDQNLAPEIINRLNKLLSRRAKNEPIQYILKSAKFYGLDFYVDKRVLIPRPETEELVSEAIKHFLQKPSRDHGKGFNPFPDTYRIIDVGTGSGNIAISLAKSLPKEVEIVAIDISPSALEVASYNARVHGVGERINLIQGNLLHPLRKNGSKASANLIVSNLPYISEHFYLALEADIKDHEPKLALVGGPTGLELYHRLFLEAKDVLKPGGKIIYELDGRIKSHTPRFT</sequence>
<dbReference type="InterPro" id="IPR050320">
    <property type="entry name" value="N5-glutamine_MTase"/>
</dbReference>
<dbReference type="SUPFAM" id="SSF53335">
    <property type="entry name" value="S-adenosyl-L-methionine-dependent methyltransferases"/>
    <property type="match status" value="1"/>
</dbReference>
<evidence type="ECO:0000313" key="7">
    <source>
        <dbReference type="Proteomes" id="UP000177821"/>
    </source>
</evidence>
<feature type="domain" description="Methyltransferase" evidence="4">
    <location>
        <begin position="118"/>
        <end position="250"/>
    </location>
</feature>
<dbReference type="GO" id="GO:0032259">
    <property type="term" value="P:methylation"/>
    <property type="evidence" value="ECO:0007669"/>
    <property type="project" value="UniProtKB-KW"/>
</dbReference>
<keyword evidence="2 6" id="KW-0808">Transferase</keyword>
<evidence type="ECO:0000256" key="2">
    <source>
        <dbReference type="ARBA" id="ARBA00022679"/>
    </source>
</evidence>
<name>A0A1G1WQI9_9BACT</name>
<evidence type="ECO:0000256" key="3">
    <source>
        <dbReference type="ARBA" id="ARBA00022691"/>
    </source>
</evidence>
<dbReference type="Proteomes" id="UP000177821">
    <property type="component" value="Unassembled WGS sequence"/>
</dbReference>
<keyword evidence="3" id="KW-0949">S-adenosyl-L-methionine</keyword>
<dbReference type="CDD" id="cd02440">
    <property type="entry name" value="AdoMet_MTases"/>
    <property type="match status" value="1"/>
</dbReference>
<comment type="caution">
    <text evidence="6">The sequence shown here is derived from an EMBL/GenBank/DDBJ whole genome shotgun (WGS) entry which is preliminary data.</text>
</comment>
<dbReference type="Pfam" id="PF17827">
    <property type="entry name" value="PrmC_N"/>
    <property type="match status" value="1"/>
</dbReference>
<gene>
    <name evidence="6" type="ORF">A3J50_02780</name>
</gene>
<dbReference type="NCBIfam" id="TIGR03534">
    <property type="entry name" value="RF_mod_PrmC"/>
    <property type="match status" value="1"/>
</dbReference>
<dbReference type="AlphaFoldDB" id="A0A1G1WQI9"/>
<dbReference type="Gene3D" id="1.10.8.10">
    <property type="entry name" value="DNA helicase RuvA subunit, C-terminal domain"/>
    <property type="match status" value="1"/>
</dbReference>
<dbReference type="EMBL" id="MHCX01000010">
    <property type="protein sequence ID" value="OGY29983.1"/>
    <property type="molecule type" value="Genomic_DNA"/>
</dbReference>
<dbReference type="InterPro" id="IPR004556">
    <property type="entry name" value="HemK-like"/>
</dbReference>
<feature type="domain" description="Release factor glutamine methyltransferase N-terminal" evidence="5">
    <location>
        <begin position="5"/>
        <end position="65"/>
    </location>
</feature>
<dbReference type="InterPro" id="IPR040758">
    <property type="entry name" value="PrmC_N"/>
</dbReference>
<evidence type="ECO:0000259" key="5">
    <source>
        <dbReference type="Pfam" id="PF17827"/>
    </source>
</evidence>
<evidence type="ECO:0000256" key="1">
    <source>
        <dbReference type="ARBA" id="ARBA00022603"/>
    </source>
</evidence>
<evidence type="ECO:0000259" key="4">
    <source>
        <dbReference type="Pfam" id="PF13847"/>
    </source>
</evidence>
<dbReference type="InterPro" id="IPR025714">
    <property type="entry name" value="Methyltranfer_dom"/>
</dbReference>
<dbReference type="InterPro" id="IPR019874">
    <property type="entry name" value="RF_methyltr_PrmC"/>
</dbReference>
<dbReference type="InterPro" id="IPR029063">
    <property type="entry name" value="SAM-dependent_MTases_sf"/>
</dbReference>
<keyword evidence="1 6" id="KW-0489">Methyltransferase</keyword>
<dbReference type="Gene3D" id="3.40.50.150">
    <property type="entry name" value="Vaccinia Virus protein VP39"/>
    <property type="match status" value="1"/>
</dbReference>